<dbReference type="AlphaFoldDB" id="A0A316HD51"/>
<protein>
    <submittedName>
        <fullName evidence="2">Uncharacterized protein</fullName>
    </submittedName>
</protein>
<name>A0A316HD51_9SPHI</name>
<evidence type="ECO:0000313" key="2">
    <source>
        <dbReference type="EMBL" id="PWK77941.1"/>
    </source>
</evidence>
<gene>
    <name evidence="2" type="ORF">LX99_02826</name>
</gene>
<keyword evidence="1" id="KW-1133">Transmembrane helix</keyword>
<keyword evidence="1" id="KW-0812">Transmembrane</keyword>
<dbReference type="Proteomes" id="UP000245678">
    <property type="component" value="Unassembled WGS sequence"/>
</dbReference>
<sequence length="45" mass="4962">MIYEVLYRFFVKLKAGLIFNYSLTSYSIAVAGAGVSALKSLNRVS</sequence>
<comment type="caution">
    <text evidence="2">The sequence shown here is derived from an EMBL/GenBank/DDBJ whole genome shotgun (WGS) entry which is preliminary data.</text>
</comment>
<organism evidence="2 3">
    <name type="scientific">Mucilaginibacter oryzae</name>
    <dbReference type="NCBI Taxonomy" id="468058"/>
    <lineage>
        <taxon>Bacteria</taxon>
        <taxon>Pseudomonadati</taxon>
        <taxon>Bacteroidota</taxon>
        <taxon>Sphingobacteriia</taxon>
        <taxon>Sphingobacteriales</taxon>
        <taxon>Sphingobacteriaceae</taxon>
        <taxon>Mucilaginibacter</taxon>
    </lineage>
</organism>
<accession>A0A316HD51</accession>
<dbReference type="EMBL" id="QGHA01000004">
    <property type="protein sequence ID" value="PWK77941.1"/>
    <property type="molecule type" value="Genomic_DNA"/>
</dbReference>
<reference evidence="2 3" key="1">
    <citation type="submission" date="2018-05" db="EMBL/GenBank/DDBJ databases">
        <title>Genomic Encyclopedia of Archaeal and Bacterial Type Strains, Phase II (KMG-II): from individual species to whole genera.</title>
        <authorList>
            <person name="Goeker M."/>
        </authorList>
    </citation>
    <scope>NUCLEOTIDE SEQUENCE [LARGE SCALE GENOMIC DNA]</scope>
    <source>
        <strain evidence="2 3">DSM 19975</strain>
    </source>
</reference>
<proteinExistence type="predicted"/>
<evidence type="ECO:0000256" key="1">
    <source>
        <dbReference type="SAM" id="Phobius"/>
    </source>
</evidence>
<feature type="transmembrane region" description="Helical" evidence="1">
    <location>
        <begin position="18"/>
        <end position="38"/>
    </location>
</feature>
<keyword evidence="3" id="KW-1185">Reference proteome</keyword>
<evidence type="ECO:0000313" key="3">
    <source>
        <dbReference type="Proteomes" id="UP000245678"/>
    </source>
</evidence>
<keyword evidence="1" id="KW-0472">Membrane</keyword>